<accession>A0A8H4UUH3</accession>
<name>A0A8H4UUH3_9HYPO</name>
<reference evidence="1" key="1">
    <citation type="journal article" date="2020" name="BMC Genomics">
        <title>Correction to: Identification and distribution of gene clusters required for synthesis of sphingolipid metabolism inhibitors in diverse species of the filamentous fungus Fusarium.</title>
        <authorList>
            <person name="Kim H.S."/>
            <person name="Lohmar J.M."/>
            <person name="Busman M."/>
            <person name="Brown D.W."/>
            <person name="Naumann T.A."/>
            <person name="Divon H.H."/>
            <person name="Lysoe E."/>
            <person name="Uhlig S."/>
            <person name="Proctor R.H."/>
        </authorList>
    </citation>
    <scope>NUCLEOTIDE SEQUENCE</scope>
    <source>
        <strain evidence="1">NRRL 22465</strain>
    </source>
</reference>
<dbReference type="OrthoDB" id="4062651at2759"/>
<dbReference type="Proteomes" id="UP000635477">
    <property type="component" value="Unassembled WGS sequence"/>
</dbReference>
<sequence length="86" mass="10058">MHNNKRFYIIVISENLKGDGNLLQQFHALKDDIEKPENMFQFEEWVLGALDEFLETNAPTPVRDSRKPITLLKYFSPPTFVFTVVN</sequence>
<reference evidence="1" key="2">
    <citation type="submission" date="2020-05" db="EMBL/GenBank/DDBJ databases">
        <authorList>
            <person name="Kim H.-S."/>
            <person name="Proctor R.H."/>
            <person name="Brown D.W."/>
        </authorList>
    </citation>
    <scope>NUCLEOTIDE SEQUENCE</scope>
    <source>
        <strain evidence="1">NRRL 22465</strain>
    </source>
</reference>
<evidence type="ECO:0000313" key="2">
    <source>
        <dbReference type="Proteomes" id="UP000635477"/>
    </source>
</evidence>
<evidence type="ECO:0000313" key="1">
    <source>
        <dbReference type="EMBL" id="KAF4983750.1"/>
    </source>
</evidence>
<keyword evidence="2" id="KW-1185">Reference proteome</keyword>
<protein>
    <submittedName>
        <fullName evidence="1">Uncharacterized protein</fullName>
    </submittedName>
</protein>
<proteinExistence type="predicted"/>
<organism evidence="1 2">
    <name type="scientific">Fusarium zealandicum</name>
    <dbReference type="NCBI Taxonomy" id="1053134"/>
    <lineage>
        <taxon>Eukaryota</taxon>
        <taxon>Fungi</taxon>
        <taxon>Dikarya</taxon>
        <taxon>Ascomycota</taxon>
        <taxon>Pezizomycotina</taxon>
        <taxon>Sordariomycetes</taxon>
        <taxon>Hypocreomycetidae</taxon>
        <taxon>Hypocreales</taxon>
        <taxon>Nectriaceae</taxon>
        <taxon>Fusarium</taxon>
        <taxon>Fusarium staphyleae species complex</taxon>
    </lineage>
</organism>
<gene>
    <name evidence="1" type="ORF">FZEAL_902</name>
</gene>
<dbReference type="AlphaFoldDB" id="A0A8H4UUH3"/>
<comment type="caution">
    <text evidence="1">The sequence shown here is derived from an EMBL/GenBank/DDBJ whole genome shotgun (WGS) entry which is preliminary data.</text>
</comment>
<dbReference type="EMBL" id="JABEYC010000051">
    <property type="protein sequence ID" value="KAF4983750.1"/>
    <property type="molecule type" value="Genomic_DNA"/>
</dbReference>